<comment type="caution">
    <text evidence="2">The sequence shown here is derived from an EMBL/GenBank/DDBJ whole genome shotgun (WGS) entry which is preliminary data.</text>
</comment>
<feature type="domain" description="HTH cro/C1-type" evidence="1">
    <location>
        <begin position="19"/>
        <end position="73"/>
    </location>
</feature>
<dbReference type="Pfam" id="PF13560">
    <property type="entry name" value="HTH_31"/>
    <property type="match status" value="1"/>
</dbReference>
<dbReference type="SUPFAM" id="SSF47413">
    <property type="entry name" value="lambda repressor-like DNA-binding domains"/>
    <property type="match status" value="1"/>
</dbReference>
<dbReference type="CDD" id="cd00093">
    <property type="entry name" value="HTH_XRE"/>
    <property type="match status" value="1"/>
</dbReference>
<evidence type="ECO:0000313" key="2">
    <source>
        <dbReference type="EMBL" id="GAA2493890.1"/>
    </source>
</evidence>
<keyword evidence="3" id="KW-1185">Reference proteome</keyword>
<evidence type="ECO:0000259" key="1">
    <source>
        <dbReference type="PROSITE" id="PS50943"/>
    </source>
</evidence>
<dbReference type="InterPro" id="IPR010982">
    <property type="entry name" value="Lambda_DNA-bd_dom_sf"/>
</dbReference>
<evidence type="ECO:0000313" key="3">
    <source>
        <dbReference type="Proteomes" id="UP001501358"/>
    </source>
</evidence>
<dbReference type="Pfam" id="PF19054">
    <property type="entry name" value="DUF5753"/>
    <property type="match status" value="1"/>
</dbReference>
<dbReference type="EMBL" id="BAAATA010000018">
    <property type="protein sequence ID" value="GAA2493890.1"/>
    <property type="molecule type" value="Genomic_DNA"/>
</dbReference>
<dbReference type="PROSITE" id="PS50943">
    <property type="entry name" value="HTH_CROC1"/>
    <property type="match status" value="1"/>
</dbReference>
<name>A0ABN3M0Y6_9ACTN</name>
<dbReference type="SMART" id="SM00530">
    <property type="entry name" value="HTH_XRE"/>
    <property type="match status" value="1"/>
</dbReference>
<dbReference type="RefSeq" id="WP_344383898.1">
    <property type="nucleotide sequence ID" value="NZ_BAAATA010000018.1"/>
</dbReference>
<sequence length="284" mass="31686">MTPISALPTARRRRLGAELRRLRERADLSATEAAALLGATQSRISNIEAGRYGVSGDRVRTLARNYNCSDRQLVDALAGMTGERKRGWWEEYRETLSPGLLDLAELEHHAVALRVSQVIHIPGLLQTADQARVIFGAAVPPLLPHEVEQRVSFRIRRQEVLHRDDPLPYTAIIHEAALRMQFGGARTTRSQLRHLLRMSEQDNVAVLVVPFGGPPFPSSGQGVDYFHGPVGQLDTVQIDTDHGSELIDAPARLERYRLVLDRMAEAALDPGESRDVIHRLVRDL</sequence>
<organism evidence="2 3">
    <name type="scientific">Streptomyces thermolineatus</name>
    <dbReference type="NCBI Taxonomy" id="44033"/>
    <lineage>
        <taxon>Bacteria</taxon>
        <taxon>Bacillati</taxon>
        <taxon>Actinomycetota</taxon>
        <taxon>Actinomycetes</taxon>
        <taxon>Kitasatosporales</taxon>
        <taxon>Streptomycetaceae</taxon>
        <taxon>Streptomyces</taxon>
    </lineage>
</organism>
<accession>A0ABN3M0Y6</accession>
<dbReference type="InterPro" id="IPR001387">
    <property type="entry name" value="Cro/C1-type_HTH"/>
</dbReference>
<dbReference type="Proteomes" id="UP001501358">
    <property type="component" value="Unassembled WGS sequence"/>
</dbReference>
<dbReference type="InterPro" id="IPR043917">
    <property type="entry name" value="DUF5753"/>
</dbReference>
<dbReference type="Gene3D" id="1.10.260.40">
    <property type="entry name" value="lambda repressor-like DNA-binding domains"/>
    <property type="match status" value="1"/>
</dbReference>
<proteinExistence type="predicted"/>
<reference evidence="2 3" key="1">
    <citation type="journal article" date="2019" name="Int. J. Syst. Evol. Microbiol.">
        <title>The Global Catalogue of Microorganisms (GCM) 10K type strain sequencing project: providing services to taxonomists for standard genome sequencing and annotation.</title>
        <authorList>
            <consortium name="The Broad Institute Genomics Platform"/>
            <consortium name="The Broad Institute Genome Sequencing Center for Infectious Disease"/>
            <person name="Wu L."/>
            <person name="Ma J."/>
        </authorList>
    </citation>
    <scope>NUCLEOTIDE SEQUENCE [LARGE SCALE GENOMIC DNA]</scope>
    <source>
        <strain evidence="2 3">JCM 6307</strain>
    </source>
</reference>
<gene>
    <name evidence="2" type="ORF">GCM10010406_32420</name>
</gene>
<protein>
    <submittedName>
        <fullName evidence="2">Helix-turn-helix transcriptional regulator</fullName>
    </submittedName>
</protein>